<keyword evidence="3" id="KW-1185">Reference proteome</keyword>
<gene>
    <name evidence="2" type="ORF">B0I36DRAFT_257970</name>
</gene>
<dbReference type="InterPro" id="IPR010730">
    <property type="entry name" value="HET"/>
</dbReference>
<dbReference type="RefSeq" id="XP_046003865.1">
    <property type="nucleotide sequence ID" value="XM_046151052.1"/>
</dbReference>
<dbReference type="EMBL" id="JAGTJQ010000019">
    <property type="protein sequence ID" value="KAH7009204.1"/>
    <property type="molecule type" value="Genomic_DNA"/>
</dbReference>
<dbReference type="PANTHER" id="PTHR33112:SF16">
    <property type="entry name" value="HETEROKARYON INCOMPATIBILITY DOMAIN-CONTAINING PROTEIN"/>
    <property type="match status" value="1"/>
</dbReference>
<name>A0A9P8XSD9_9PEZI</name>
<protein>
    <submittedName>
        <fullName evidence="2">Heterokaryon incompatibility protein-domain-containing protein</fullName>
    </submittedName>
</protein>
<accession>A0A9P8XSD9</accession>
<dbReference type="OrthoDB" id="5347061at2759"/>
<evidence type="ECO:0000313" key="2">
    <source>
        <dbReference type="EMBL" id="KAH7009204.1"/>
    </source>
</evidence>
<evidence type="ECO:0000313" key="3">
    <source>
        <dbReference type="Proteomes" id="UP000756346"/>
    </source>
</evidence>
<dbReference type="GeneID" id="70180598"/>
<dbReference type="Pfam" id="PF06985">
    <property type="entry name" value="HET"/>
    <property type="match status" value="1"/>
</dbReference>
<proteinExistence type="predicted"/>
<evidence type="ECO:0000259" key="1">
    <source>
        <dbReference type="Pfam" id="PF06985"/>
    </source>
</evidence>
<reference evidence="2" key="1">
    <citation type="journal article" date="2021" name="Nat. Commun.">
        <title>Genetic determinants of endophytism in the Arabidopsis root mycobiome.</title>
        <authorList>
            <person name="Mesny F."/>
            <person name="Miyauchi S."/>
            <person name="Thiergart T."/>
            <person name="Pickel B."/>
            <person name="Atanasova L."/>
            <person name="Karlsson M."/>
            <person name="Huettel B."/>
            <person name="Barry K.W."/>
            <person name="Haridas S."/>
            <person name="Chen C."/>
            <person name="Bauer D."/>
            <person name="Andreopoulos W."/>
            <person name="Pangilinan J."/>
            <person name="LaButti K."/>
            <person name="Riley R."/>
            <person name="Lipzen A."/>
            <person name="Clum A."/>
            <person name="Drula E."/>
            <person name="Henrissat B."/>
            <person name="Kohler A."/>
            <person name="Grigoriev I.V."/>
            <person name="Martin F.M."/>
            <person name="Hacquard S."/>
        </authorList>
    </citation>
    <scope>NUCLEOTIDE SEQUENCE</scope>
    <source>
        <strain evidence="2">MPI-CAGE-CH-0230</strain>
    </source>
</reference>
<organism evidence="2 3">
    <name type="scientific">Microdochium trichocladiopsis</name>
    <dbReference type="NCBI Taxonomy" id="1682393"/>
    <lineage>
        <taxon>Eukaryota</taxon>
        <taxon>Fungi</taxon>
        <taxon>Dikarya</taxon>
        <taxon>Ascomycota</taxon>
        <taxon>Pezizomycotina</taxon>
        <taxon>Sordariomycetes</taxon>
        <taxon>Xylariomycetidae</taxon>
        <taxon>Xylariales</taxon>
        <taxon>Microdochiaceae</taxon>
        <taxon>Microdochium</taxon>
    </lineage>
</organism>
<dbReference type="Proteomes" id="UP000756346">
    <property type="component" value="Unassembled WGS sequence"/>
</dbReference>
<dbReference type="PANTHER" id="PTHR33112">
    <property type="entry name" value="DOMAIN PROTEIN, PUTATIVE-RELATED"/>
    <property type="match status" value="1"/>
</dbReference>
<sequence length="400" mass="45348">MPHRLIHTGLGLDTPNNGVKLVDTRVSQGKYAALSHCWGKKQPLRTTRSTLDNHLRHIPWTAIPRTFQDAIGTARVIGLEYIWIDSLCIVQDDAKDWEVESSQMMDIYSNAHLTIAATWGTGSHTGCTLQTKPTVYARPLVYHDVSELPLNTRGWVLQEQLLSRRVLYFTPTELRFECRTRETCECRLGSCTEGNQIGPPTQPRRYSPSWHRLVEEYTGRLLTFQSDKLIAISGIARKLEDNADRRNIQIGHYVAGLWRLTFFLDLLWKADTKTSSMTQHSNTYRAPSWSWASMDGPVRYDAWWWSCARAETVAVDLLHCHIEPSGADHFGNVRDGFIRIRGMVTEVTLRNKTAVKDVTQHDGPEPIVAWSGATFTRACLVAMQRVLRHPVDSSEGCASC</sequence>
<comment type="caution">
    <text evidence="2">The sequence shown here is derived from an EMBL/GenBank/DDBJ whole genome shotgun (WGS) entry which is preliminary data.</text>
</comment>
<dbReference type="AlphaFoldDB" id="A0A9P8XSD9"/>
<feature type="domain" description="Heterokaryon incompatibility" evidence="1">
    <location>
        <begin position="31"/>
        <end position="131"/>
    </location>
</feature>